<dbReference type="EMBL" id="CZAY01000008">
    <property type="protein sequence ID" value="CUP51180.1"/>
    <property type="molecule type" value="Genomic_DNA"/>
</dbReference>
<protein>
    <submittedName>
        <fullName evidence="2">Uncharacterized protein</fullName>
    </submittedName>
</protein>
<dbReference type="AlphaFoldDB" id="A0A174NXC2"/>
<dbReference type="GeneID" id="96228604"/>
<evidence type="ECO:0000256" key="1">
    <source>
        <dbReference type="SAM" id="Phobius"/>
    </source>
</evidence>
<reference evidence="2 3" key="1">
    <citation type="submission" date="2015-09" db="EMBL/GenBank/DDBJ databases">
        <authorList>
            <consortium name="Pathogen Informatics"/>
        </authorList>
    </citation>
    <scope>NUCLEOTIDE SEQUENCE [LARGE SCALE GENOMIC DNA]</scope>
    <source>
        <strain evidence="2 3">2789STDY5834914</strain>
    </source>
</reference>
<keyword evidence="1" id="KW-1133">Transmembrane helix</keyword>
<evidence type="ECO:0000313" key="2">
    <source>
        <dbReference type="EMBL" id="CUP51180.1"/>
    </source>
</evidence>
<dbReference type="RefSeq" id="WP_242859229.1">
    <property type="nucleotide sequence ID" value="NZ_CZAY01000008.1"/>
</dbReference>
<sequence length="102" mass="11194">MDIKRKKKEKRIRLLGGLIGICVAVVSLIYMLTSALAIYDSTADRVTFSDFVKDNMLAFFVAVGLFVLSIISIILVLLQKARKAEAVAKLVAGMNDHIAKPI</sequence>
<evidence type="ECO:0000313" key="3">
    <source>
        <dbReference type="Proteomes" id="UP000095485"/>
    </source>
</evidence>
<feature type="transmembrane region" description="Helical" evidence="1">
    <location>
        <begin position="12"/>
        <end position="37"/>
    </location>
</feature>
<keyword evidence="1" id="KW-0472">Membrane</keyword>
<proteinExistence type="predicted"/>
<name>A0A174NXC2_9FIRM</name>
<keyword evidence="1" id="KW-0812">Transmembrane</keyword>
<feature type="transmembrane region" description="Helical" evidence="1">
    <location>
        <begin position="57"/>
        <end position="78"/>
    </location>
</feature>
<dbReference type="Proteomes" id="UP000095485">
    <property type="component" value="Unassembled WGS sequence"/>
</dbReference>
<organism evidence="2 3">
    <name type="scientific">Dorea longicatena</name>
    <dbReference type="NCBI Taxonomy" id="88431"/>
    <lineage>
        <taxon>Bacteria</taxon>
        <taxon>Bacillati</taxon>
        <taxon>Bacillota</taxon>
        <taxon>Clostridia</taxon>
        <taxon>Lachnospirales</taxon>
        <taxon>Lachnospiraceae</taxon>
        <taxon>Dorea</taxon>
    </lineage>
</organism>
<accession>A0A174NXC2</accession>
<gene>
    <name evidence="2" type="ORF">ERS852526_01309</name>
</gene>